<reference evidence="7" key="1">
    <citation type="submission" date="2020-11" db="EMBL/GenBank/DDBJ databases">
        <authorList>
            <person name="Tran Van P."/>
        </authorList>
    </citation>
    <scope>NUCLEOTIDE SEQUENCE</scope>
</reference>
<keyword evidence="4 5" id="KW-0472">Membrane</keyword>
<dbReference type="InterPro" id="IPR028082">
    <property type="entry name" value="Peripla_BP_I"/>
</dbReference>
<sequence>MASLVLTDSSQLTSDIQHLGIYSSPVASLVLTDSSQLTSDSQHLGIYSSPVASLVLTDCSQLTSDSQHIGIYSSPVASLVLTDGSQLTSDSQHLGIYSNPVASLVLTDSSQLTSDSQHLARTMKNYLAFLIATCHVILSTETECPTRRESLHQATLVALVAFHGGPNCTDTRLAGAQQVTAIKMAVEAANKENTNVGIPIGVQFYDTCSNPEEAVKASLRALVAAENTCLLPPAFLGFLGPDDLPSLEDVGRVSGVFNLTHVVPSLLAGNTWSKVNNTFHVATVHPERTGQAVLSLLRHVGWSSVLVAHTGSEVTSRKVESVLFAASGSGVCATSAEAKTLGDQLGLAMDKASQKPSGIVIVSDVARSLARLLSDVPPGLRDVPVLVVSSDVQLLRTPSSKSDASVVLLQEVAGVRLGGDFQRRLRAEEKSNGINTQDASLLPLVYSVRLYAAALNLVQTIKCSGRTPITRGNPCEALTSLTPDEWRDALSIVKTFGMPGLHLDDDDVGQPRPPVEIKFGMDLGLFLDVYVTTPVLSMRKVGNISDNGKDLRLAPGWRFPPPIQKLFEKTSSCSVDPVTTTTTTSTIKVTMPPGEFWEFTQSDANFYQTVGLLSGIGTGLVLLVIFCVWVVYRNFRVASNSSSSSSKTSRTIFRALRDKLRARSMVVGSEESLQRQPPIDGS</sequence>
<comment type="subcellular location">
    <subcellularLocation>
        <location evidence="1">Membrane</location>
    </subcellularLocation>
</comment>
<evidence type="ECO:0000313" key="7">
    <source>
        <dbReference type="EMBL" id="CAD7266815.1"/>
    </source>
</evidence>
<evidence type="ECO:0000256" key="1">
    <source>
        <dbReference type="ARBA" id="ARBA00004370"/>
    </source>
</evidence>
<dbReference type="InterPro" id="IPR001828">
    <property type="entry name" value="ANF_lig-bd_rcpt"/>
</dbReference>
<feature type="domain" description="Receptor ligand binding region" evidence="6">
    <location>
        <begin position="180"/>
        <end position="321"/>
    </location>
</feature>
<name>A0A7R9B5L1_TIMSH</name>
<keyword evidence="3 5" id="KW-1133">Transmembrane helix</keyword>
<organism evidence="7">
    <name type="scientific">Timema shepardi</name>
    <name type="common">Walking stick</name>
    <dbReference type="NCBI Taxonomy" id="629360"/>
    <lineage>
        <taxon>Eukaryota</taxon>
        <taxon>Metazoa</taxon>
        <taxon>Ecdysozoa</taxon>
        <taxon>Arthropoda</taxon>
        <taxon>Hexapoda</taxon>
        <taxon>Insecta</taxon>
        <taxon>Pterygota</taxon>
        <taxon>Neoptera</taxon>
        <taxon>Polyneoptera</taxon>
        <taxon>Phasmatodea</taxon>
        <taxon>Timematodea</taxon>
        <taxon>Timematoidea</taxon>
        <taxon>Timematidae</taxon>
        <taxon>Timema</taxon>
    </lineage>
</organism>
<dbReference type="AlphaFoldDB" id="A0A7R9B5L1"/>
<dbReference type="GO" id="GO:0016020">
    <property type="term" value="C:membrane"/>
    <property type="evidence" value="ECO:0007669"/>
    <property type="project" value="UniProtKB-SubCell"/>
</dbReference>
<proteinExistence type="predicted"/>
<keyword evidence="2 5" id="KW-0812">Transmembrane</keyword>
<evidence type="ECO:0000256" key="2">
    <source>
        <dbReference type="ARBA" id="ARBA00022692"/>
    </source>
</evidence>
<protein>
    <recommendedName>
        <fullName evidence="6">Receptor ligand binding region domain-containing protein</fullName>
    </recommendedName>
</protein>
<evidence type="ECO:0000256" key="5">
    <source>
        <dbReference type="SAM" id="Phobius"/>
    </source>
</evidence>
<evidence type="ECO:0000256" key="3">
    <source>
        <dbReference type="ARBA" id="ARBA00022989"/>
    </source>
</evidence>
<evidence type="ECO:0000256" key="4">
    <source>
        <dbReference type="ARBA" id="ARBA00023136"/>
    </source>
</evidence>
<feature type="transmembrane region" description="Helical" evidence="5">
    <location>
        <begin position="610"/>
        <end position="632"/>
    </location>
</feature>
<gene>
    <name evidence="7" type="ORF">TSIB3V08_LOCUS10829</name>
</gene>
<dbReference type="SUPFAM" id="SSF53822">
    <property type="entry name" value="Periplasmic binding protein-like I"/>
    <property type="match status" value="1"/>
</dbReference>
<evidence type="ECO:0000259" key="6">
    <source>
        <dbReference type="Pfam" id="PF01094"/>
    </source>
</evidence>
<accession>A0A7R9B5L1</accession>
<dbReference type="Pfam" id="PF01094">
    <property type="entry name" value="ANF_receptor"/>
    <property type="match status" value="1"/>
</dbReference>
<dbReference type="EMBL" id="OC007723">
    <property type="protein sequence ID" value="CAD7266815.1"/>
    <property type="molecule type" value="Genomic_DNA"/>
</dbReference>
<dbReference type="Gene3D" id="3.40.50.2300">
    <property type="match status" value="1"/>
</dbReference>